<sequence length="577" mass="63567">MAIANSQILNGLDPDQLAVVTAIRGPVCVIAGAGTGKTRVITNRIAYAINSGVTDPTKVLALTFTARAAGEMRARLRNLGVPNVAARTFHSAALKQLLYFWPYSFGGQFPTLLTTKSGFISQAIERAEIAIPAQAASLREIASEIEWAKVLEISPDNYQAEAIAASRSIRLPNNKSEAENLEIIAKVYEAYESLKRQERTLDFEDVLLLTVGMLEEDRGVRERVRDQYRYFTVDEYQDVSPLQQRLLNLWLGNREEICVVGDAAQTIYSFAGATSNFLLSFKNRFPNAQTFRLSTGYRSTPEIINTANQILRSANLVSDHGSELSSANSHGDKPLINGFNSTGDEIAYVVSQVTKHINSGVDSSDIAILARTNAQLDQIKSALNNSKIPSQVRSGERFFDRVDVRDAMRVIRSASVLPPEGGDWYEDLLSVLRPFGEADYVQGFLRLAKEIKEGSTDLDLIENIAASDSTNSSNSTNSNNSRSTSMRTFLRELEDRAEQNNPPVLPGVTLATLHSAKGLEWKQLFLIGVADGLLPMSNSNDLNEERRLFYVGVTRAKENIQITYAGKPSSFLADLIN</sequence>
<keyword evidence="4" id="KW-0347">Helicase</keyword>
<dbReference type="InterPro" id="IPR014016">
    <property type="entry name" value="UvrD-like_ATP-bd"/>
</dbReference>
<dbReference type="Gene3D" id="1.10.486.10">
    <property type="entry name" value="PCRA, domain 4"/>
    <property type="match status" value="2"/>
</dbReference>
<dbReference type="Pfam" id="PF00580">
    <property type="entry name" value="UvrD-helicase"/>
    <property type="match status" value="1"/>
</dbReference>
<dbReference type="EC" id="5.6.2.4" evidence="8"/>
<evidence type="ECO:0000256" key="3">
    <source>
        <dbReference type="ARBA" id="ARBA00022801"/>
    </source>
</evidence>
<evidence type="ECO:0000256" key="7">
    <source>
        <dbReference type="ARBA" id="ARBA00034617"/>
    </source>
</evidence>
<evidence type="ECO:0000259" key="10">
    <source>
        <dbReference type="PROSITE" id="PS51198"/>
    </source>
</evidence>
<dbReference type="Gene3D" id="3.40.50.300">
    <property type="entry name" value="P-loop containing nucleotide triphosphate hydrolases"/>
    <property type="match status" value="3"/>
</dbReference>
<evidence type="ECO:0000256" key="6">
    <source>
        <dbReference type="ARBA" id="ARBA00023235"/>
    </source>
</evidence>
<protein>
    <recommendedName>
        <fullName evidence="8">DNA 3'-5' helicase</fullName>
        <ecNumber evidence="8">5.6.2.4</ecNumber>
    </recommendedName>
</protein>
<dbReference type="CDD" id="cd17932">
    <property type="entry name" value="DEXQc_UvrD"/>
    <property type="match status" value="1"/>
</dbReference>
<evidence type="ECO:0000256" key="4">
    <source>
        <dbReference type="ARBA" id="ARBA00022806"/>
    </source>
</evidence>
<keyword evidence="2" id="KW-0547">Nucleotide-binding</keyword>
<dbReference type="InterPro" id="IPR013986">
    <property type="entry name" value="DExx_box_DNA_helicase_dom_sf"/>
</dbReference>
<dbReference type="EMBL" id="CAESAM010000014">
    <property type="protein sequence ID" value="CAB4334736.1"/>
    <property type="molecule type" value="Genomic_DNA"/>
</dbReference>
<organism evidence="12">
    <name type="scientific">freshwater metagenome</name>
    <dbReference type="NCBI Taxonomy" id="449393"/>
    <lineage>
        <taxon>unclassified sequences</taxon>
        <taxon>metagenomes</taxon>
        <taxon>ecological metagenomes</taxon>
    </lineage>
</organism>
<evidence type="ECO:0000256" key="2">
    <source>
        <dbReference type="ARBA" id="ARBA00022741"/>
    </source>
</evidence>
<feature type="domain" description="UvrD-like helicase ATP-binding" evidence="10">
    <location>
        <begin position="10"/>
        <end position="300"/>
    </location>
</feature>
<accession>A0A6J5YZA5</accession>
<comment type="catalytic activity">
    <reaction evidence="9">
        <text>ATP + H2O = ADP + phosphate + H(+)</text>
        <dbReference type="Rhea" id="RHEA:13065"/>
        <dbReference type="ChEBI" id="CHEBI:15377"/>
        <dbReference type="ChEBI" id="CHEBI:15378"/>
        <dbReference type="ChEBI" id="CHEBI:30616"/>
        <dbReference type="ChEBI" id="CHEBI:43474"/>
        <dbReference type="ChEBI" id="CHEBI:456216"/>
        <dbReference type="EC" id="5.6.2.4"/>
    </reaction>
</comment>
<proteinExistence type="inferred from homology"/>
<reference evidence="12" key="1">
    <citation type="submission" date="2020-05" db="EMBL/GenBank/DDBJ databases">
        <authorList>
            <person name="Chiriac C."/>
            <person name="Salcher M."/>
            <person name="Ghai R."/>
            <person name="Kavagutti S V."/>
        </authorList>
    </citation>
    <scope>NUCLEOTIDE SEQUENCE</scope>
</reference>
<gene>
    <name evidence="13" type="ORF">UFOPK1509_00693</name>
    <name evidence="12" type="ORF">UFOPK4171_00273</name>
</gene>
<evidence type="ECO:0000256" key="9">
    <source>
        <dbReference type="ARBA" id="ARBA00048988"/>
    </source>
</evidence>
<feature type="domain" description="UvrD-like helicase C-terminal" evidence="11">
    <location>
        <begin position="301"/>
        <end position="577"/>
    </location>
</feature>
<dbReference type="GO" id="GO:0005829">
    <property type="term" value="C:cytosol"/>
    <property type="evidence" value="ECO:0007669"/>
    <property type="project" value="TreeGrafter"/>
</dbReference>
<evidence type="ECO:0000256" key="8">
    <source>
        <dbReference type="ARBA" id="ARBA00034808"/>
    </source>
</evidence>
<dbReference type="EMBL" id="CAEZSY010000099">
    <property type="protein sequence ID" value="CAB4557705.1"/>
    <property type="molecule type" value="Genomic_DNA"/>
</dbReference>
<evidence type="ECO:0000259" key="11">
    <source>
        <dbReference type="PROSITE" id="PS51217"/>
    </source>
</evidence>
<dbReference type="GO" id="GO:0033202">
    <property type="term" value="C:DNA helicase complex"/>
    <property type="evidence" value="ECO:0007669"/>
    <property type="project" value="TreeGrafter"/>
</dbReference>
<comment type="catalytic activity">
    <reaction evidence="7">
        <text>Couples ATP hydrolysis with the unwinding of duplex DNA by translocating in the 3'-5' direction.</text>
        <dbReference type="EC" id="5.6.2.4"/>
    </reaction>
</comment>
<dbReference type="PANTHER" id="PTHR11070">
    <property type="entry name" value="UVRD / RECB / PCRA DNA HELICASE FAMILY MEMBER"/>
    <property type="match status" value="1"/>
</dbReference>
<comment type="similarity">
    <text evidence="1">Belongs to the helicase family. UvrD subfamily.</text>
</comment>
<dbReference type="GO" id="GO:0016787">
    <property type="term" value="F:hydrolase activity"/>
    <property type="evidence" value="ECO:0007669"/>
    <property type="project" value="UniProtKB-KW"/>
</dbReference>
<name>A0A6J5YZA5_9ZZZZ</name>
<dbReference type="PANTHER" id="PTHR11070:SF69">
    <property type="entry name" value="ATP-DEPENDENT DNA HELICASE UVRD2"/>
    <property type="match status" value="1"/>
</dbReference>
<keyword evidence="6" id="KW-0413">Isomerase</keyword>
<dbReference type="GO" id="GO:0000725">
    <property type="term" value="P:recombinational repair"/>
    <property type="evidence" value="ECO:0007669"/>
    <property type="project" value="TreeGrafter"/>
</dbReference>
<evidence type="ECO:0000256" key="1">
    <source>
        <dbReference type="ARBA" id="ARBA00009922"/>
    </source>
</evidence>
<keyword evidence="5" id="KW-0067">ATP-binding</keyword>
<evidence type="ECO:0000313" key="13">
    <source>
        <dbReference type="EMBL" id="CAB4557705.1"/>
    </source>
</evidence>
<dbReference type="Gene3D" id="1.10.10.160">
    <property type="match status" value="1"/>
</dbReference>
<dbReference type="InterPro" id="IPR000212">
    <property type="entry name" value="DNA_helicase_UvrD/REP"/>
</dbReference>
<evidence type="ECO:0000256" key="5">
    <source>
        <dbReference type="ARBA" id="ARBA00022840"/>
    </source>
</evidence>
<dbReference type="Pfam" id="PF13361">
    <property type="entry name" value="UvrD_C"/>
    <property type="match status" value="2"/>
</dbReference>
<dbReference type="AlphaFoldDB" id="A0A6J5YZA5"/>
<evidence type="ECO:0000313" key="12">
    <source>
        <dbReference type="EMBL" id="CAB4334736.1"/>
    </source>
</evidence>
<keyword evidence="3" id="KW-0378">Hydrolase</keyword>
<dbReference type="SUPFAM" id="SSF52540">
    <property type="entry name" value="P-loop containing nucleoside triphosphate hydrolases"/>
    <property type="match status" value="1"/>
</dbReference>
<dbReference type="InterPro" id="IPR027417">
    <property type="entry name" value="P-loop_NTPase"/>
</dbReference>
<dbReference type="PROSITE" id="PS51198">
    <property type="entry name" value="UVRD_HELICASE_ATP_BIND"/>
    <property type="match status" value="1"/>
</dbReference>
<dbReference type="GO" id="GO:0043138">
    <property type="term" value="F:3'-5' DNA helicase activity"/>
    <property type="evidence" value="ECO:0007669"/>
    <property type="project" value="UniProtKB-EC"/>
</dbReference>
<dbReference type="InterPro" id="IPR014017">
    <property type="entry name" value="DNA_helicase_UvrD-like_C"/>
</dbReference>
<dbReference type="GO" id="GO:0005524">
    <property type="term" value="F:ATP binding"/>
    <property type="evidence" value="ECO:0007669"/>
    <property type="project" value="UniProtKB-KW"/>
</dbReference>
<dbReference type="GO" id="GO:0003677">
    <property type="term" value="F:DNA binding"/>
    <property type="evidence" value="ECO:0007669"/>
    <property type="project" value="InterPro"/>
</dbReference>
<dbReference type="PROSITE" id="PS51217">
    <property type="entry name" value="UVRD_HELICASE_CTER"/>
    <property type="match status" value="1"/>
</dbReference>